<gene>
    <name evidence="1" type="ORF">TPC1_14298</name>
</gene>
<dbReference type="AlphaFoldDB" id="A0A146KA36"/>
<proteinExistence type="predicted"/>
<protein>
    <submittedName>
        <fullName evidence="1">Uncharacterized protein</fullName>
    </submittedName>
</protein>
<accession>A0A146KA36</accession>
<feature type="non-terminal residue" evidence="1">
    <location>
        <position position="121"/>
    </location>
</feature>
<sequence length="121" mass="14259">VTVIGSSLLSALVFNNFFNNDSVRLKYVANNIQKPKIDYVYNIQNKQRPIPKTFKIRRTYITENNQVKLDPKLVTWFNSKTISFDSMQDQAFKISGTYGEKDIRESQMVWFSNQVLKYQTY</sequence>
<name>A0A146KA36_9EUKA</name>
<dbReference type="EMBL" id="GDID01003179">
    <property type="protein sequence ID" value="JAP93427.1"/>
    <property type="molecule type" value="Transcribed_RNA"/>
</dbReference>
<feature type="non-terminal residue" evidence="1">
    <location>
        <position position="1"/>
    </location>
</feature>
<evidence type="ECO:0000313" key="1">
    <source>
        <dbReference type="EMBL" id="JAP93427.1"/>
    </source>
</evidence>
<organism evidence="1">
    <name type="scientific">Trepomonas sp. PC1</name>
    <dbReference type="NCBI Taxonomy" id="1076344"/>
    <lineage>
        <taxon>Eukaryota</taxon>
        <taxon>Metamonada</taxon>
        <taxon>Diplomonadida</taxon>
        <taxon>Hexamitidae</taxon>
        <taxon>Hexamitinae</taxon>
        <taxon>Trepomonas</taxon>
    </lineage>
</organism>
<reference evidence="1" key="1">
    <citation type="submission" date="2015-07" db="EMBL/GenBank/DDBJ databases">
        <title>Adaptation to a free-living lifestyle via gene acquisitions in the diplomonad Trepomonas sp. PC1.</title>
        <authorList>
            <person name="Xu F."/>
            <person name="Jerlstrom-Hultqvist J."/>
            <person name="Kolisko M."/>
            <person name="Simpson A.G.B."/>
            <person name="Roger A.J."/>
            <person name="Svard S.G."/>
            <person name="Andersson J.O."/>
        </authorList>
    </citation>
    <scope>NUCLEOTIDE SEQUENCE</scope>
    <source>
        <strain evidence="1">PC1</strain>
    </source>
</reference>